<keyword evidence="4" id="KW-0808">Transferase</keyword>
<dbReference type="CDD" id="cd01439">
    <property type="entry name" value="TCCD_inducible_PARP_like"/>
    <property type="match status" value="1"/>
</dbReference>
<evidence type="ECO:0000313" key="8">
    <source>
        <dbReference type="Proteomes" id="UP000694397"/>
    </source>
</evidence>
<dbReference type="InterPro" id="IPR051712">
    <property type="entry name" value="ARTD-AVP"/>
</dbReference>
<comment type="similarity">
    <text evidence="3">Belongs to the ARTD/PARP family.</text>
</comment>
<reference evidence="7" key="3">
    <citation type="submission" date="2025-09" db="UniProtKB">
        <authorList>
            <consortium name="Ensembl"/>
        </authorList>
    </citation>
    <scope>IDENTIFICATION</scope>
</reference>
<dbReference type="OrthoDB" id="6133115at2759"/>
<evidence type="ECO:0000313" key="7">
    <source>
        <dbReference type="Ensembl" id="ENSSFOP00015010343.1"/>
    </source>
</evidence>
<dbReference type="InterPro" id="IPR012317">
    <property type="entry name" value="Poly(ADP-ribose)pol_cat_dom"/>
</dbReference>
<evidence type="ECO:0000256" key="4">
    <source>
        <dbReference type="RuleBase" id="RU362114"/>
    </source>
</evidence>
<dbReference type="GO" id="GO:0005634">
    <property type="term" value="C:nucleus"/>
    <property type="evidence" value="ECO:0007669"/>
    <property type="project" value="UniProtKB-SubCell"/>
</dbReference>
<name>A0A8C9R3U9_SCLFO</name>
<proteinExistence type="inferred from homology"/>
<keyword evidence="8" id="KW-1185">Reference proteome</keyword>
<dbReference type="InterPro" id="IPR037197">
    <property type="entry name" value="WWE_dom_sf"/>
</dbReference>
<dbReference type="SUPFAM" id="SSF56399">
    <property type="entry name" value="ADP-ribosylation"/>
    <property type="match status" value="1"/>
</dbReference>
<comment type="subcellular location">
    <subcellularLocation>
        <location evidence="1">Nucleus</location>
    </subcellularLocation>
</comment>
<keyword evidence="2" id="KW-0539">Nucleus</keyword>
<evidence type="ECO:0000256" key="3">
    <source>
        <dbReference type="ARBA" id="ARBA00024347"/>
    </source>
</evidence>
<evidence type="ECO:0000256" key="2">
    <source>
        <dbReference type="ARBA" id="ARBA00023242"/>
    </source>
</evidence>
<evidence type="ECO:0000259" key="6">
    <source>
        <dbReference type="PROSITE" id="PS51059"/>
    </source>
</evidence>
<dbReference type="PROSITE" id="PS51059">
    <property type="entry name" value="PARP_CATALYTIC"/>
    <property type="match status" value="1"/>
</dbReference>
<dbReference type="Proteomes" id="UP000694397">
    <property type="component" value="Chromosome 5"/>
</dbReference>
<dbReference type="Gene3D" id="3.30.720.50">
    <property type="match status" value="1"/>
</dbReference>
<feature type="domain" description="PARP catalytic" evidence="6">
    <location>
        <begin position="113"/>
        <end position="327"/>
    </location>
</feature>
<dbReference type="Gene3D" id="3.90.228.10">
    <property type="match status" value="1"/>
</dbReference>
<keyword evidence="4" id="KW-0328">Glycosyltransferase</keyword>
<dbReference type="InterPro" id="IPR004170">
    <property type="entry name" value="WWE_dom"/>
</dbReference>
<evidence type="ECO:0000259" key="5">
    <source>
        <dbReference type="PROSITE" id="PS50918"/>
    </source>
</evidence>
<dbReference type="GeneTree" id="ENSGT00940000156857"/>
<keyword evidence="4" id="KW-0520">NAD</keyword>
<reference evidence="7 8" key="1">
    <citation type="submission" date="2019-04" db="EMBL/GenBank/DDBJ databases">
        <authorList>
            <consortium name="Wellcome Sanger Institute Data Sharing"/>
        </authorList>
    </citation>
    <scope>NUCLEOTIDE SEQUENCE [LARGE SCALE GENOMIC DNA]</scope>
</reference>
<sequence>MLCTRGVEPESSEPEEMDTSEARWCWFYLAECGVWHMFEMDESTACSVTSEQIEQNYCRNQQGVMEFYTAKYTYRLDFSVMKQVNVTTGKQRPIKRALHSVTGFRFICDNLALPVPAHWERINTEEPYQLVALGRDTFEYKEVARLFEMTMGAPIKSIQRIQNLDLWEFFCRKKAQLIKIKRITDIEEKMLFHGTGYSNVQAICTYNFDWRLTGSHGDVYGKGSYFARDAKYSSKFCHTTGRHNFALQKHGLAPPIFQSDPSYKSMFLARVLVGEYTLGHPLFCRPPSKDTSITNFYDSCVDDVANPKIFVIFDCNQIYPEYLIEFF</sequence>
<dbReference type="PANTHER" id="PTHR45740:SF4">
    <property type="entry name" value="PROTEIN MONO-ADP-RIBOSYLTRANSFERASE PARP11"/>
    <property type="match status" value="1"/>
</dbReference>
<dbReference type="GO" id="GO:0003950">
    <property type="term" value="F:NAD+ poly-ADP-ribosyltransferase activity"/>
    <property type="evidence" value="ECO:0007669"/>
    <property type="project" value="UniProtKB-UniRule"/>
</dbReference>
<dbReference type="Ensembl" id="ENSSFOT00015010484.2">
    <property type="protein sequence ID" value="ENSSFOP00015010343.1"/>
    <property type="gene ID" value="ENSSFOG00015006711.2"/>
</dbReference>
<dbReference type="KEGG" id="sfm:108942128"/>
<dbReference type="PANTHER" id="PTHR45740">
    <property type="entry name" value="POLY [ADP-RIBOSE] POLYMERASE"/>
    <property type="match status" value="1"/>
</dbReference>
<protein>
    <recommendedName>
        <fullName evidence="4">Poly [ADP-ribose] polymerase</fullName>
        <shortName evidence="4">PARP</shortName>
        <ecNumber evidence="4">2.4.2.-</ecNumber>
    </recommendedName>
</protein>
<accession>A0A8C9R3U9</accession>
<organism evidence="7 8">
    <name type="scientific">Scleropages formosus</name>
    <name type="common">Asian bonytongue</name>
    <name type="synonym">Osteoglossum formosum</name>
    <dbReference type="NCBI Taxonomy" id="113540"/>
    <lineage>
        <taxon>Eukaryota</taxon>
        <taxon>Metazoa</taxon>
        <taxon>Chordata</taxon>
        <taxon>Craniata</taxon>
        <taxon>Vertebrata</taxon>
        <taxon>Euteleostomi</taxon>
        <taxon>Actinopterygii</taxon>
        <taxon>Neopterygii</taxon>
        <taxon>Teleostei</taxon>
        <taxon>Osteoglossocephala</taxon>
        <taxon>Osteoglossomorpha</taxon>
        <taxon>Osteoglossiformes</taxon>
        <taxon>Osteoglossidae</taxon>
        <taxon>Scleropages</taxon>
    </lineage>
</organism>
<dbReference type="AlphaFoldDB" id="A0A8C9R3U9"/>
<dbReference type="Pfam" id="PF00644">
    <property type="entry name" value="PARP"/>
    <property type="match status" value="1"/>
</dbReference>
<dbReference type="PROSITE" id="PS50918">
    <property type="entry name" value="WWE"/>
    <property type="match status" value="1"/>
</dbReference>
<dbReference type="Pfam" id="PF02825">
    <property type="entry name" value="WWE"/>
    <property type="match status" value="1"/>
</dbReference>
<feature type="domain" description="WWE" evidence="5">
    <location>
        <begin position="12"/>
        <end position="96"/>
    </location>
</feature>
<reference evidence="7" key="2">
    <citation type="submission" date="2025-08" db="UniProtKB">
        <authorList>
            <consortium name="Ensembl"/>
        </authorList>
    </citation>
    <scope>IDENTIFICATION</scope>
</reference>
<dbReference type="GO" id="GO:1990404">
    <property type="term" value="F:NAD+-protein mono-ADP-ribosyltransferase activity"/>
    <property type="evidence" value="ECO:0007669"/>
    <property type="project" value="TreeGrafter"/>
</dbReference>
<evidence type="ECO:0000256" key="1">
    <source>
        <dbReference type="ARBA" id="ARBA00004123"/>
    </source>
</evidence>
<dbReference type="SUPFAM" id="SSF117839">
    <property type="entry name" value="WWE domain"/>
    <property type="match status" value="1"/>
</dbReference>
<dbReference type="EC" id="2.4.2.-" evidence="4"/>
<gene>
    <name evidence="7" type="primary">PARP11</name>
</gene>